<dbReference type="CDD" id="cd06261">
    <property type="entry name" value="TM_PBP2"/>
    <property type="match status" value="1"/>
</dbReference>
<feature type="domain" description="ABC transmembrane type-1" evidence="6">
    <location>
        <begin position="95"/>
        <end position="288"/>
    </location>
</feature>
<evidence type="ECO:0000256" key="1">
    <source>
        <dbReference type="ARBA" id="ARBA00004141"/>
    </source>
</evidence>
<feature type="transmembrane region" description="Helical" evidence="5">
    <location>
        <begin position="214"/>
        <end position="236"/>
    </location>
</feature>
<dbReference type="Gene3D" id="1.10.3720.10">
    <property type="entry name" value="MetI-like"/>
    <property type="match status" value="1"/>
</dbReference>
<accession>A0ABV7Y8S7</accession>
<reference evidence="8" key="1">
    <citation type="journal article" date="2019" name="Int. J. Syst. Evol. Microbiol.">
        <title>The Global Catalogue of Microorganisms (GCM) 10K type strain sequencing project: providing services to taxonomists for standard genome sequencing and annotation.</title>
        <authorList>
            <consortium name="The Broad Institute Genomics Platform"/>
            <consortium name="The Broad Institute Genome Sequencing Center for Infectious Disease"/>
            <person name="Wu L."/>
            <person name="Ma J."/>
        </authorList>
    </citation>
    <scope>NUCLEOTIDE SEQUENCE [LARGE SCALE GENOMIC DNA]</scope>
    <source>
        <strain evidence="8">CGMCC 4.7241</strain>
    </source>
</reference>
<keyword evidence="8" id="KW-1185">Reference proteome</keyword>
<dbReference type="Pfam" id="PF00528">
    <property type="entry name" value="BPD_transp_1"/>
    <property type="match status" value="1"/>
</dbReference>
<organism evidence="7 8">
    <name type="scientific">Tenggerimyces flavus</name>
    <dbReference type="NCBI Taxonomy" id="1708749"/>
    <lineage>
        <taxon>Bacteria</taxon>
        <taxon>Bacillati</taxon>
        <taxon>Actinomycetota</taxon>
        <taxon>Actinomycetes</taxon>
        <taxon>Propionibacteriales</taxon>
        <taxon>Nocardioidaceae</taxon>
        <taxon>Tenggerimyces</taxon>
    </lineage>
</organism>
<evidence type="ECO:0000313" key="7">
    <source>
        <dbReference type="EMBL" id="MFC3760992.1"/>
    </source>
</evidence>
<evidence type="ECO:0000313" key="8">
    <source>
        <dbReference type="Proteomes" id="UP001595699"/>
    </source>
</evidence>
<feature type="transmembrane region" description="Helical" evidence="5">
    <location>
        <begin position="34"/>
        <end position="56"/>
    </location>
</feature>
<comment type="similarity">
    <text evidence="5">Belongs to the binding-protein-dependent transport system permease family.</text>
</comment>
<feature type="transmembrane region" description="Helical" evidence="5">
    <location>
        <begin position="274"/>
        <end position="294"/>
    </location>
</feature>
<comment type="caution">
    <text evidence="7">The sequence shown here is derived from an EMBL/GenBank/DDBJ whole genome shotgun (WGS) entry which is preliminary data.</text>
</comment>
<dbReference type="EMBL" id="JBHRZH010000006">
    <property type="protein sequence ID" value="MFC3760992.1"/>
    <property type="molecule type" value="Genomic_DNA"/>
</dbReference>
<keyword evidence="4 5" id="KW-0472">Membrane</keyword>
<evidence type="ECO:0000256" key="2">
    <source>
        <dbReference type="ARBA" id="ARBA00022692"/>
    </source>
</evidence>
<keyword evidence="2 5" id="KW-0812">Transmembrane</keyword>
<dbReference type="PROSITE" id="PS50928">
    <property type="entry name" value="ABC_TM1"/>
    <property type="match status" value="1"/>
</dbReference>
<dbReference type="InterPro" id="IPR000515">
    <property type="entry name" value="MetI-like"/>
</dbReference>
<evidence type="ECO:0000256" key="5">
    <source>
        <dbReference type="RuleBase" id="RU363032"/>
    </source>
</evidence>
<dbReference type="SUPFAM" id="SSF161098">
    <property type="entry name" value="MetI-like"/>
    <property type="match status" value="1"/>
</dbReference>
<feature type="transmembrane region" description="Helical" evidence="5">
    <location>
        <begin position="157"/>
        <end position="174"/>
    </location>
</feature>
<name>A0ABV7Y8S7_9ACTN</name>
<evidence type="ECO:0000256" key="3">
    <source>
        <dbReference type="ARBA" id="ARBA00022989"/>
    </source>
</evidence>
<evidence type="ECO:0000256" key="4">
    <source>
        <dbReference type="ARBA" id="ARBA00023136"/>
    </source>
</evidence>
<comment type="subcellular location">
    <subcellularLocation>
        <location evidence="5">Cell membrane</location>
        <topology evidence="5">Multi-pass membrane protein</topology>
    </subcellularLocation>
    <subcellularLocation>
        <location evidence="1">Membrane</location>
        <topology evidence="1">Multi-pass membrane protein</topology>
    </subcellularLocation>
</comment>
<sequence length="304" mass="32405">MTAQAGRQAVEASPAAFLFQRLRGALAYGLRNPMLAAGLLILLLLLAIGWLGPLFVSPELAQPASAPPDLAPSAEYPLGTDDQGRNLLAVAIVGLPLTLQVGFIAGAVALGLGTILGVVAGYVGGVVDAVIRGLADILLTVPGLVVLVTIAASIRGVISVTVMALVVASLAWMWPTRTIRAQVLTLRQRSYVQVAKMSGMRTHEVIFFELLPNLLPYLAASFVTSTGAAVLASVGLEALGLGPQNEPTLGMTIYWAISFNALVRGLWWWWLMPIVLIVLLFMSLFLVSSGLDELSNPRRRRKYR</sequence>
<feature type="transmembrane region" description="Helical" evidence="5">
    <location>
        <begin position="101"/>
        <end position="123"/>
    </location>
</feature>
<keyword evidence="3 5" id="KW-1133">Transmembrane helix</keyword>
<dbReference type="Proteomes" id="UP001595699">
    <property type="component" value="Unassembled WGS sequence"/>
</dbReference>
<dbReference type="RefSeq" id="WP_205117219.1">
    <property type="nucleotide sequence ID" value="NZ_JAFBCM010000001.1"/>
</dbReference>
<gene>
    <name evidence="7" type="ORF">ACFOUW_09080</name>
</gene>
<dbReference type="InterPro" id="IPR035906">
    <property type="entry name" value="MetI-like_sf"/>
</dbReference>
<dbReference type="PANTHER" id="PTHR42729">
    <property type="entry name" value="OLIGO/DIPEPTIDE TRANSPORT, PERMEASE PROTEIN (DPPC-2)"/>
    <property type="match status" value="1"/>
</dbReference>
<feature type="transmembrane region" description="Helical" evidence="5">
    <location>
        <begin position="129"/>
        <end position="150"/>
    </location>
</feature>
<evidence type="ECO:0000259" key="6">
    <source>
        <dbReference type="PROSITE" id="PS50928"/>
    </source>
</evidence>
<keyword evidence="5" id="KW-0813">Transport</keyword>
<dbReference type="PANTHER" id="PTHR42729:SF1">
    <property type="entry name" value="OLIGO_DIPEPTIDE TRANSPORT, PERMEASE PROTEIN (DPPC-2)"/>
    <property type="match status" value="1"/>
</dbReference>
<protein>
    <submittedName>
        <fullName evidence="7">ABC transporter permease</fullName>
    </submittedName>
</protein>
<proteinExistence type="inferred from homology"/>